<keyword evidence="3" id="KW-1185">Reference proteome</keyword>
<dbReference type="Proteomes" id="UP000772434">
    <property type="component" value="Unassembled WGS sequence"/>
</dbReference>
<dbReference type="AlphaFoldDB" id="A0A9P5P7K2"/>
<proteinExistence type="predicted"/>
<evidence type="ECO:0000313" key="2">
    <source>
        <dbReference type="EMBL" id="KAF9054920.1"/>
    </source>
</evidence>
<protein>
    <submittedName>
        <fullName evidence="2">Uncharacterized protein</fullName>
    </submittedName>
</protein>
<reference evidence="2" key="1">
    <citation type="submission" date="2020-11" db="EMBL/GenBank/DDBJ databases">
        <authorList>
            <consortium name="DOE Joint Genome Institute"/>
            <person name="Ahrendt S."/>
            <person name="Riley R."/>
            <person name="Andreopoulos W."/>
            <person name="Labutti K."/>
            <person name="Pangilinan J."/>
            <person name="Ruiz-Duenas F.J."/>
            <person name="Barrasa J.M."/>
            <person name="Sanchez-Garcia M."/>
            <person name="Camarero S."/>
            <person name="Miyauchi S."/>
            <person name="Serrano A."/>
            <person name="Linde D."/>
            <person name="Babiker R."/>
            <person name="Drula E."/>
            <person name="Ayuso-Fernandez I."/>
            <person name="Pacheco R."/>
            <person name="Padilla G."/>
            <person name="Ferreira P."/>
            <person name="Barriuso J."/>
            <person name="Kellner H."/>
            <person name="Castanera R."/>
            <person name="Alfaro M."/>
            <person name="Ramirez L."/>
            <person name="Pisabarro A.G."/>
            <person name="Kuo A."/>
            <person name="Tritt A."/>
            <person name="Lipzen A."/>
            <person name="He G."/>
            <person name="Yan M."/>
            <person name="Ng V."/>
            <person name="Cullen D."/>
            <person name="Martin F."/>
            <person name="Rosso M.-N."/>
            <person name="Henrissat B."/>
            <person name="Hibbett D."/>
            <person name="Martinez A.T."/>
            <person name="Grigoriev I.V."/>
        </authorList>
    </citation>
    <scope>NUCLEOTIDE SEQUENCE</scope>
    <source>
        <strain evidence="2">AH 40177</strain>
    </source>
</reference>
<feature type="compositionally biased region" description="Polar residues" evidence="1">
    <location>
        <begin position="29"/>
        <end position="39"/>
    </location>
</feature>
<dbReference type="EMBL" id="JADNRY010000440">
    <property type="protein sequence ID" value="KAF9054920.1"/>
    <property type="molecule type" value="Genomic_DNA"/>
</dbReference>
<organism evidence="2 3">
    <name type="scientific">Rhodocollybia butyracea</name>
    <dbReference type="NCBI Taxonomy" id="206335"/>
    <lineage>
        <taxon>Eukaryota</taxon>
        <taxon>Fungi</taxon>
        <taxon>Dikarya</taxon>
        <taxon>Basidiomycota</taxon>
        <taxon>Agaricomycotina</taxon>
        <taxon>Agaricomycetes</taxon>
        <taxon>Agaricomycetidae</taxon>
        <taxon>Agaricales</taxon>
        <taxon>Marasmiineae</taxon>
        <taxon>Omphalotaceae</taxon>
        <taxon>Rhodocollybia</taxon>
    </lineage>
</organism>
<feature type="region of interest" description="Disordered" evidence="1">
    <location>
        <begin position="28"/>
        <end position="50"/>
    </location>
</feature>
<gene>
    <name evidence="2" type="ORF">BDP27DRAFT_1433665</name>
</gene>
<accession>A0A9P5P7K2</accession>
<evidence type="ECO:0000313" key="3">
    <source>
        <dbReference type="Proteomes" id="UP000772434"/>
    </source>
</evidence>
<comment type="caution">
    <text evidence="2">The sequence shown here is derived from an EMBL/GenBank/DDBJ whole genome shotgun (WGS) entry which is preliminary data.</text>
</comment>
<name>A0A9P5P7K2_9AGAR</name>
<evidence type="ECO:0000256" key="1">
    <source>
        <dbReference type="SAM" id="MobiDB-lite"/>
    </source>
</evidence>
<sequence length="154" mass="17858">MPSPDVDINYHMLTRSLDNHPWPNHLNKSKSTLTPSNPFGTPIPRLPTSKKPPEFSKTIQAGTPLNINDLFNAEHDVAKLVSFTQKWKRQCQFCRGDKRRKPPHHHARLEYSDGDLIAMLNNIQTSINRLHEDMDAKFKELDRLESWREKAHEG</sequence>